<evidence type="ECO:0000259" key="5">
    <source>
        <dbReference type="PROSITE" id="PS50977"/>
    </source>
</evidence>
<evidence type="ECO:0000313" key="7">
    <source>
        <dbReference type="Proteomes" id="UP001317779"/>
    </source>
</evidence>
<dbReference type="PROSITE" id="PS01081">
    <property type="entry name" value="HTH_TETR_1"/>
    <property type="match status" value="1"/>
</dbReference>
<dbReference type="InterPro" id="IPR050109">
    <property type="entry name" value="HTH-type_TetR-like_transc_reg"/>
</dbReference>
<dbReference type="Proteomes" id="UP001317779">
    <property type="component" value="Chromosome"/>
</dbReference>
<dbReference type="Gene3D" id="1.10.357.10">
    <property type="entry name" value="Tetracycline Repressor, domain 2"/>
    <property type="match status" value="1"/>
</dbReference>
<dbReference type="PRINTS" id="PR00455">
    <property type="entry name" value="HTHTETR"/>
</dbReference>
<dbReference type="InterPro" id="IPR009057">
    <property type="entry name" value="Homeodomain-like_sf"/>
</dbReference>
<evidence type="ECO:0000256" key="4">
    <source>
        <dbReference type="PROSITE-ProRule" id="PRU00335"/>
    </source>
</evidence>
<reference evidence="6 7" key="1">
    <citation type="submission" date="2022-12" db="EMBL/GenBank/DDBJ databases">
        <title>Microbacterium terricola strain KV-448 chromosome, complete genome.</title>
        <authorList>
            <person name="Oshima T."/>
            <person name="Moriya T."/>
            <person name="Bessho Y."/>
        </authorList>
    </citation>
    <scope>NUCLEOTIDE SEQUENCE [LARGE SCALE GENOMIC DNA]</scope>
    <source>
        <strain evidence="6 7">KV-448</strain>
    </source>
</reference>
<dbReference type="PANTHER" id="PTHR30055">
    <property type="entry name" value="HTH-TYPE TRANSCRIPTIONAL REGULATOR RUTR"/>
    <property type="match status" value="1"/>
</dbReference>
<gene>
    <name evidence="6" type="ORF">Microterr_25240</name>
</gene>
<dbReference type="SUPFAM" id="SSF46689">
    <property type="entry name" value="Homeodomain-like"/>
    <property type="match status" value="1"/>
</dbReference>
<feature type="DNA-binding region" description="H-T-H motif" evidence="4">
    <location>
        <begin position="88"/>
        <end position="107"/>
    </location>
</feature>
<dbReference type="InterPro" id="IPR036271">
    <property type="entry name" value="Tet_transcr_reg_TetR-rel_C_sf"/>
</dbReference>
<keyword evidence="3" id="KW-0804">Transcription</keyword>
<dbReference type="Pfam" id="PF00440">
    <property type="entry name" value="TetR_N"/>
    <property type="match status" value="1"/>
</dbReference>
<keyword evidence="7" id="KW-1185">Reference proteome</keyword>
<dbReference type="PROSITE" id="PS50977">
    <property type="entry name" value="HTH_TETR_2"/>
    <property type="match status" value="1"/>
</dbReference>
<keyword evidence="1" id="KW-0805">Transcription regulation</keyword>
<organism evidence="6 7">
    <name type="scientific">Microbacterium terricola</name>
    <dbReference type="NCBI Taxonomy" id="344163"/>
    <lineage>
        <taxon>Bacteria</taxon>
        <taxon>Bacillati</taxon>
        <taxon>Actinomycetota</taxon>
        <taxon>Actinomycetes</taxon>
        <taxon>Micrococcales</taxon>
        <taxon>Microbacteriaceae</taxon>
        <taxon>Microbacterium</taxon>
    </lineage>
</organism>
<evidence type="ECO:0000313" key="6">
    <source>
        <dbReference type="EMBL" id="BDV31864.1"/>
    </source>
</evidence>
<proteinExistence type="predicted"/>
<protein>
    <recommendedName>
        <fullName evidence="5">HTH tetR-type domain-containing protein</fullName>
    </recommendedName>
</protein>
<name>A0ABM8E1N6_9MICO</name>
<accession>A0ABM8E1N6</accession>
<sequence>MTATAMAAAAEIAMAAGQRVTKRPVRGVVGSDTTTPKNNDRSVCSITIQNSYSVWVPKLTDASAQARRDEIVAAAVRVMGRNGVAHTSMADISAESGLSSGSIYSHFASKGEITAQAADAIIGRRAAGVFAAVESGQPLPPREVLALMLSAMGDEEVPVMLVVQLWGEAAVDPEIRAVVHGALERVRKMSAGAILPWVRATQPDLDEAAAERRADQLATSMVGVAQGYIARRALFPDTPSFLEYAEGAHAALG</sequence>
<dbReference type="SUPFAM" id="SSF48498">
    <property type="entry name" value="Tetracyclin repressor-like, C-terminal domain"/>
    <property type="match status" value="1"/>
</dbReference>
<keyword evidence="2 4" id="KW-0238">DNA-binding</keyword>
<feature type="domain" description="HTH tetR-type" evidence="5">
    <location>
        <begin position="65"/>
        <end position="125"/>
    </location>
</feature>
<dbReference type="PANTHER" id="PTHR30055:SF234">
    <property type="entry name" value="HTH-TYPE TRANSCRIPTIONAL REGULATOR BETI"/>
    <property type="match status" value="1"/>
</dbReference>
<dbReference type="InterPro" id="IPR023772">
    <property type="entry name" value="DNA-bd_HTH_TetR-type_CS"/>
</dbReference>
<dbReference type="InterPro" id="IPR001647">
    <property type="entry name" value="HTH_TetR"/>
</dbReference>
<evidence type="ECO:0000256" key="2">
    <source>
        <dbReference type="ARBA" id="ARBA00023125"/>
    </source>
</evidence>
<dbReference type="EMBL" id="AP027141">
    <property type="protein sequence ID" value="BDV31864.1"/>
    <property type="molecule type" value="Genomic_DNA"/>
</dbReference>
<evidence type="ECO:0000256" key="1">
    <source>
        <dbReference type="ARBA" id="ARBA00023015"/>
    </source>
</evidence>
<evidence type="ECO:0000256" key="3">
    <source>
        <dbReference type="ARBA" id="ARBA00023163"/>
    </source>
</evidence>